<gene>
    <name evidence="2" type="ORF">GCM10008959_31750</name>
</gene>
<proteinExistence type="predicted"/>
<organism evidence="2 3">
    <name type="scientific">Deinococcus seoulensis</name>
    <dbReference type="NCBI Taxonomy" id="1837379"/>
    <lineage>
        <taxon>Bacteria</taxon>
        <taxon>Thermotogati</taxon>
        <taxon>Deinococcota</taxon>
        <taxon>Deinococci</taxon>
        <taxon>Deinococcales</taxon>
        <taxon>Deinococcaceae</taxon>
        <taxon>Deinococcus</taxon>
    </lineage>
</organism>
<accession>A0ABQ2RVV6</accession>
<reference evidence="3" key="1">
    <citation type="journal article" date="2019" name="Int. J. Syst. Evol. Microbiol.">
        <title>The Global Catalogue of Microorganisms (GCM) 10K type strain sequencing project: providing services to taxonomists for standard genome sequencing and annotation.</title>
        <authorList>
            <consortium name="The Broad Institute Genomics Platform"/>
            <consortium name="The Broad Institute Genome Sequencing Center for Infectious Disease"/>
            <person name="Wu L."/>
            <person name="Ma J."/>
        </authorList>
    </citation>
    <scope>NUCLEOTIDE SEQUENCE [LARGE SCALE GENOMIC DNA]</scope>
    <source>
        <strain evidence="3">JCM 31404</strain>
    </source>
</reference>
<evidence type="ECO:0000313" key="3">
    <source>
        <dbReference type="Proteomes" id="UP000634308"/>
    </source>
</evidence>
<dbReference type="Proteomes" id="UP000634308">
    <property type="component" value="Unassembled WGS sequence"/>
</dbReference>
<protein>
    <submittedName>
        <fullName evidence="2">Uncharacterized protein</fullName>
    </submittedName>
</protein>
<dbReference type="RefSeq" id="WP_189065967.1">
    <property type="nucleotide sequence ID" value="NZ_BMQM01000025.1"/>
</dbReference>
<feature type="region of interest" description="Disordered" evidence="1">
    <location>
        <begin position="1"/>
        <end position="22"/>
    </location>
</feature>
<name>A0ABQ2RVV6_9DEIO</name>
<comment type="caution">
    <text evidence="2">The sequence shown here is derived from an EMBL/GenBank/DDBJ whole genome shotgun (WGS) entry which is preliminary data.</text>
</comment>
<evidence type="ECO:0000256" key="1">
    <source>
        <dbReference type="SAM" id="MobiDB-lite"/>
    </source>
</evidence>
<dbReference type="EMBL" id="BMQM01000025">
    <property type="protein sequence ID" value="GGR67222.1"/>
    <property type="molecule type" value="Genomic_DNA"/>
</dbReference>
<feature type="compositionally biased region" description="Low complexity" evidence="1">
    <location>
        <begin position="1"/>
        <end position="17"/>
    </location>
</feature>
<sequence>MTPASPETAPTAPTAPTVWPSGPFPLAATTGEARDIWQAISGGAALDPHRAFLKRLVEYALSEQRSGEDLYDRVTGDLGDLLSPEVRDSGAGRGQIETEIRFAWQQLWDEQRERAVAAAHERLRPYFGQRFGTLIWLDGKRRTGCFVWAVDGLRITLAGRRDRRPFKLQTDARDIEDALKRTRQREEDLARTREARRHPAS</sequence>
<keyword evidence="3" id="KW-1185">Reference proteome</keyword>
<evidence type="ECO:0000313" key="2">
    <source>
        <dbReference type="EMBL" id="GGR67222.1"/>
    </source>
</evidence>